<evidence type="ECO:0000313" key="2">
    <source>
        <dbReference type="EMBL" id="MDN3204167.1"/>
    </source>
</evidence>
<feature type="chain" id="PRO_5046194241" description="Outer membrane protein beta-barrel domain-containing protein" evidence="1">
    <location>
        <begin position="20"/>
        <end position="201"/>
    </location>
</feature>
<proteinExistence type="predicted"/>
<feature type="signal peptide" evidence="1">
    <location>
        <begin position="1"/>
        <end position="19"/>
    </location>
</feature>
<evidence type="ECO:0000256" key="1">
    <source>
        <dbReference type="SAM" id="SignalP"/>
    </source>
</evidence>
<evidence type="ECO:0008006" key="4">
    <source>
        <dbReference type="Google" id="ProtNLM"/>
    </source>
</evidence>
<accession>A0ABT7YCB8</accession>
<comment type="caution">
    <text evidence="2">The sequence shown here is derived from an EMBL/GenBank/DDBJ whole genome shotgun (WGS) entry which is preliminary data.</text>
</comment>
<dbReference type="Proteomes" id="UP001171916">
    <property type="component" value="Unassembled WGS sequence"/>
</dbReference>
<dbReference type="RefSeq" id="WP_289999720.1">
    <property type="nucleotide sequence ID" value="NZ_JAUEPH010000003.1"/>
</dbReference>
<reference evidence="2" key="1">
    <citation type="submission" date="2023-06" db="EMBL/GenBank/DDBJ databases">
        <title>Robiginitalea aurantiacus sp. nov. and Algoriphagus sediminis sp. nov., isolated from coastal sediment.</title>
        <authorList>
            <person name="Zhou Z.Y."/>
            <person name="An J."/>
            <person name="Jia Y.W."/>
            <person name="Du Z.J."/>
        </authorList>
    </citation>
    <scope>NUCLEOTIDE SEQUENCE</scope>
    <source>
        <strain evidence="2">C2-7</strain>
    </source>
</reference>
<organism evidence="2 3">
    <name type="scientific">Algoriphagus sediminis</name>
    <dbReference type="NCBI Taxonomy" id="3057113"/>
    <lineage>
        <taxon>Bacteria</taxon>
        <taxon>Pseudomonadati</taxon>
        <taxon>Bacteroidota</taxon>
        <taxon>Cytophagia</taxon>
        <taxon>Cytophagales</taxon>
        <taxon>Cyclobacteriaceae</taxon>
        <taxon>Algoriphagus</taxon>
    </lineage>
</organism>
<keyword evidence="1" id="KW-0732">Signal</keyword>
<dbReference type="EMBL" id="JAUEPH010000003">
    <property type="protein sequence ID" value="MDN3204167.1"/>
    <property type="molecule type" value="Genomic_DNA"/>
</dbReference>
<gene>
    <name evidence="2" type="ORF">QVH07_08405</name>
</gene>
<keyword evidence="3" id="KW-1185">Reference proteome</keyword>
<sequence>MKRICVILCLILIGSFSHAQEAKPNETVFNEGFGKSVGVMGAIGLGPAQWGESAVGLLNMRAGAVFKDKVSIGGFYNSSLNDFRGEFVGAQGPAMDFRWFGGFFEYTLFADRKFHLTFPVLIGGAEVDRDEQIPGTDENFEANFFLVEPSALLEINLLQNLRFNIGFGYRFAGDFAFSGIDQSEISGFSAQAGLKFGLFRK</sequence>
<protein>
    <recommendedName>
        <fullName evidence="4">Outer membrane protein beta-barrel domain-containing protein</fullName>
    </recommendedName>
</protein>
<evidence type="ECO:0000313" key="3">
    <source>
        <dbReference type="Proteomes" id="UP001171916"/>
    </source>
</evidence>
<name>A0ABT7YCB8_9BACT</name>